<dbReference type="PANTHER" id="PTHR42646:SF2">
    <property type="entry name" value="5'-3' EXONUCLEASE FAMILY PROTEIN"/>
    <property type="match status" value="1"/>
</dbReference>
<dbReference type="GO" id="GO:0033567">
    <property type="term" value="P:DNA replication, Okazaki fragment processing"/>
    <property type="evidence" value="ECO:0007669"/>
    <property type="project" value="InterPro"/>
</dbReference>
<evidence type="ECO:0000256" key="1">
    <source>
        <dbReference type="ARBA" id="ARBA00022722"/>
    </source>
</evidence>
<feature type="domain" description="5'-3' exonuclease" evidence="6">
    <location>
        <begin position="2"/>
        <end position="263"/>
    </location>
</feature>
<keyword evidence="1" id="KW-0540">Nuclease</keyword>
<dbReference type="InterPro" id="IPR020045">
    <property type="entry name" value="DNA_polI_H3TH"/>
</dbReference>
<protein>
    <recommendedName>
        <fullName evidence="5">5'-3' exonuclease</fullName>
    </recommendedName>
</protein>
<dbReference type="RefSeq" id="WP_034636791.1">
    <property type="nucleotide sequence ID" value="NZ_CBCSJC010000004.1"/>
</dbReference>
<dbReference type="Gene3D" id="3.40.50.1010">
    <property type="entry name" value="5'-nuclease"/>
    <property type="match status" value="1"/>
</dbReference>
<dbReference type="InterPro" id="IPR002421">
    <property type="entry name" value="5-3_exonuclease"/>
</dbReference>
<dbReference type="GO" id="GO:0008409">
    <property type="term" value="F:5'-3' exonuclease activity"/>
    <property type="evidence" value="ECO:0007669"/>
    <property type="project" value="InterPro"/>
</dbReference>
<evidence type="ECO:0000259" key="6">
    <source>
        <dbReference type="SMART" id="SM00475"/>
    </source>
</evidence>
<keyword evidence="8" id="KW-1185">Reference proteome</keyword>
<dbReference type="Pfam" id="PF02739">
    <property type="entry name" value="5_3_exonuc_N"/>
    <property type="match status" value="1"/>
</dbReference>
<dbReference type="InterPro" id="IPR036279">
    <property type="entry name" value="5-3_exonuclease_C_sf"/>
</dbReference>
<dbReference type="EMBL" id="JOTN01000003">
    <property type="protein sequence ID" value="KEK20591.1"/>
    <property type="molecule type" value="Genomic_DNA"/>
</dbReference>
<gene>
    <name evidence="7" type="ORF">BAMA_14355</name>
</gene>
<accession>A0A073K206</accession>
<dbReference type="SMART" id="SM00279">
    <property type="entry name" value="HhH2"/>
    <property type="match status" value="1"/>
</dbReference>
<dbReference type="Pfam" id="PF01367">
    <property type="entry name" value="5_3_exonuc"/>
    <property type="match status" value="1"/>
</dbReference>
<dbReference type="CDD" id="cd09859">
    <property type="entry name" value="PIN_53EXO"/>
    <property type="match status" value="1"/>
</dbReference>
<dbReference type="OrthoDB" id="9806424at2"/>
<dbReference type="FunFam" id="1.10.150.20:FF:000003">
    <property type="entry name" value="DNA polymerase I"/>
    <property type="match status" value="1"/>
</dbReference>
<dbReference type="InterPro" id="IPR020046">
    <property type="entry name" value="5-3_exonucl_a-hlix_arch_N"/>
</dbReference>
<dbReference type="InterPro" id="IPR038969">
    <property type="entry name" value="FEN"/>
</dbReference>
<sequence length="288" mass="32215">MKKVLLVDGMALLFRAFYATSVYGQFMKRQDGTPTNGIHGYMKHLLTAAKAVEPTHIITCWDMGSTTFRTESFSNYKANRAAPPEELIPQFDLVQEMTSHLSIPVIGMKGYEADDCIGTLAKAYEKEAEVVILTGDTDLLQLVDTNITVMLLRKGIGNYEHYTPDRIVEEKGVQPWQIVHAKAFMGDTSDNYPGVKGIGEKTAYKFIQEHGTVAAVLENIASLTKAQRTKVEGDLENLHISLQLAQIHCEVPVSCSLEDSLHTISEEKIRFVCEQMNWGRPEIFVNML</sequence>
<reference evidence="7 8" key="1">
    <citation type="submission" date="2014-06" db="EMBL/GenBank/DDBJ databases">
        <title>Draft genome sequence of Bacillus manliponensis JCM 15802 (MCCC 1A00708).</title>
        <authorList>
            <person name="Lai Q."/>
            <person name="Liu Y."/>
            <person name="Shao Z."/>
        </authorList>
    </citation>
    <scope>NUCLEOTIDE SEQUENCE [LARGE SCALE GENOMIC DNA]</scope>
    <source>
        <strain evidence="7 8">JCM 15802</strain>
    </source>
</reference>
<dbReference type="Gene3D" id="1.10.150.20">
    <property type="entry name" value="5' to 3' exonuclease, C-terminal subdomain"/>
    <property type="match status" value="1"/>
</dbReference>
<dbReference type="SUPFAM" id="SSF47807">
    <property type="entry name" value="5' to 3' exonuclease, C-terminal subdomain"/>
    <property type="match status" value="1"/>
</dbReference>
<dbReference type="STRING" id="574376.BAMA_14355"/>
<evidence type="ECO:0000256" key="2">
    <source>
        <dbReference type="ARBA" id="ARBA00022801"/>
    </source>
</evidence>
<dbReference type="GO" id="GO:0017108">
    <property type="term" value="F:5'-flap endonuclease activity"/>
    <property type="evidence" value="ECO:0007669"/>
    <property type="project" value="InterPro"/>
</dbReference>
<dbReference type="SUPFAM" id="SSF88723">
    <property type="entry name" value="PIN domain-like"/>
    <property type="match status" value="1"/>
</dbReference>
<keyword evidence="7" id="KW-0269">Exonuclease</keyword>
<proteinExistence type="predicted"/>
<dbReference type="AlphaFoldDB" id="A0A073K206"/>
<dbReference type="eggNOG" id="COG0258">
    <property type="taxonomic scope" value="Bacteria"/>
</dbReference>
<comment type="caution">
    <text evidence="7">The sequence shown here is derived from an EMBL/GenBank/DDBJ whole genome shotgun (WGS) entry which is preliminary data.</text>
</comment>
<keyword evidence="3" id="KW-0238">DNA-binding</keyword>
<keyword evidence="2" id="KW-0378">Hydrolase</keyword>
<organism evidence="7 8">
    <name type="scientific">Bacillus manliponensis</name>
    <dbReference type="NCBI Taxonomy" id="574376"/>
    <lineage>
        <taxon>Bacteria</taxon>
        <taxon>Bacillati</taxon>
        <taxon>Bacillota</taxon>
        <taxon>Bacilli</taxon>
        <taxon>Bacillales</taxon>
        <taxon>Bacillaceae</taxon>
        <taxon>Bacillus</taxon>
        <taxon>Bacillus cereus group</taxon>
    </lineage>
</organism>
<dbReference type="InterPro" id="IPR029060">
    <property type="entry name" value="PIN-like_dom_sf"/>
</dbReference>
<dbReference type="GO" id="GO:0003677">
    <property type="term" value="F:DNA binding"/>
    <property type="evidence" value="ECO:0007669"/>
    <property type="project" value="UniProtKB-KW"/>
</dbReference>
<dbReference type="SMART" id="SM00475">
    <property type="entry name" value="53EXOc"/>
    <property type="match status" value="1"/>
</dbReference>
<dbReference type="Proteomes" id="UP000027822">
    <property type="component" value="Unassembled WGS sequence"/>
</dbReference>
<dbReference type="CDD" id="cd09898">
    <property type="entry name" value="H3TH_53EXO"/>
    <property type="match status" value="1"/>
</dbReference>
<name>A0A073K206_9BACI</name>
<evidence type="ECO:0000256" key="3">
    <source>
        <dbReference type="ARBA" id="ARBA00023125"/>
    </source>
</evidence>
<evidence type="ECO:0000313" key="8">
    <source>
        <dbReference type="Proteomes" id="UP000027822"/>
    </source>
</evidence>
<evidence type="ECO:0000256" key="5">
    <source>
        <dbReference type="ARBA" id="ARBA00050026"/>
    </source>
</evidence>
<dbReference type="PANTHER" id="PTHR42646">
    <property type="entry name" value="FLAP ENDONUCLEASE XNI"/>
    <property type="match status" value="1"/>
</dbReference>
<comment type="function">
    <text evidence="4">5'-3' exonuclease acting preferentially on double-stranded DNA.</text>
</comment>
<dbReference type="InterPro" id="IPR008918">
    <property type="entry name" value="HhH2"/>
</dbReference>
<evidence type="ECO:0000313" key="7">
    <source>
        <dbReference type="EMBL" id="KEK20591.1"/>
    </source>
</evidence>
<evidence type="ECO:0000256" key="4">
    <source>
        <dbReference type="ARBA" id="ARBA00049957"/>
    </source>
</evidence>